<protein>
    <submittedName>
        <fullName evidence="2">SGNH/GDSL hydrolase family protein</fullName>
    </submittedName>
</protein>
<dbReference type="RefSeq" id="WP_106054239.1">
    <property type="nucleotide sequence ID" value="NZ_CALXOB010000048.1"/>
</dbReference>
<dbReference type="EMBL" id="VUNS01000007">
    <property type="protein sequence ID" value="MST97121.1"/>
    <property type="molecule type" value="Genomic_DNA"/>
</dbReference>
<sequence>MKTLVAGALLALVLAGCASAPQYKEMLVIGDAISLCAPIPAQGWNHNWGMAATAKENDYVHRLGAELRKNSPELKLTVDSIMYQDTMTGWVHLIPCSADLIVIQLSENYQGGVSLEEYQGAYEQMIDELCENGRKTVVCVGPWKNIQLEPVIRKAAENRNAIYVSLREIYADPANHAAAEGKFPKLGDMPGDRGMRKIAEAILESLVK</sequence>
<dbReference type="SUPFAM" id="SSF52266">
    <property type="entry name" value="SGNH hydrolase"/>
    <property type="match status" value="1"/>
</dbReference>
<keyword evidence="2" id="KW-0378">Hydrolase</keyword>
<dbReference type="Gene3D" id="3.40.50.1110">
    <property type="entry name" value="SGNH hydrolase"/>
    <property type="match status" value="1"/>
</dbReference>
<name>A0A844G3A6_9BACT</name>
<evidence type="ECO:0000256" key="1">
    <source>
        <dbReference type="SAM" id="SignalP"/>
    </source>
</evidence>
<dbReference type="InterPro" id="IPR036514">
    <property type="entry name" value="SGNH_hydro_sf"/>
</dbReference>
<dbReference type="Proteomes" id="UP000435649">
    <property type="component" value="Unassembled WGS sequence"/>
</dbReference>
<comment type="caution">
    <text evidence="2">The sequence shown here is derived from an EMBL/GenBank/DDBJ whole genome shotgun (WGS) entry which is preliminary data.</text>
</comment>
<dbReference type="CDD" id="cd00229">
    <property type="entry name" value="SGNH_hydrolase"/>
    <property type="match status" value="1"/>
</dbReference>
<accession>A0A844G3A6</accession>
<keyword evidence="1" id="KW-0732">Signal</keyword>
<organism evidence="2 3">
    <name type="scientific">Victivallis lenta</name>
    <dbReference type="NCBI Taxonomy" id="2606640"/>
    <lineage>
        <taxon>Bacteria</taxon>
        <taxon>Pseudomonadati</taxon>
        <taxon>Lentisphaerota</taxon>
        <taxon>Lentisphaeria</taxon>
        <taxon>Victivallales</taxon>
        <taxon>Victivallaceae</taxon>
        <taxon>Victivallis</taxon>
    </lineage>
</organism>
<evidence type="ECO:0000313" key="2">
    <source>
        <dbReference type="EMBL" id="MST97121.1"/>
    </source>
</evidence>
<evidence type="ECO:0000313" key="3">
    <source>
        <dbReference type="Proteomes" id="UP000435649"/>
    </source>
</evidence>
<dbReference type="AlphaFoldDB" id="A0A844G3A6"/>
<feature type="chain" id="PRO_5032415999" evidence="1">
    <location>
        <begin position="21"/>
        <end position="208"/>
    </location>
</feature>
<keyword evidence="3" id="KW-1185">Reference proteome</keyword>
<reference evidence="2 3" key="1">
    <citation type="submission" date="2019-08" db="EMBL/GenBank/DDBJ databases">
        <title>In-depth cultivation of the pig gut microbiome towards novel bacterial diversity and tailored functional studies.</title>
        <authorList>
            <person name="Wylensek D."/>
            <person name="Hitch T.C.A."/>
            <person name="Clavel T."/>
        </authorList>
    </citation>
    <scope>NUCLEOTIDE SEQUENCE [LARGE SCALE GENOMIC DNA]</scope>
    <source>
        <strain evidence="2 3">BBE-744-WT-12</strain>
    </source>
</reference>
<gene>
    <name evidence="2" type="ORF">FYJ85_08705</name>
</gene>
<proteinExistence type="predicted"/>
<feature type="signal peptide" evidence="1">
    <location>
        <begin position="1"/>
        <end position="20"/>
    </location>
</feature>
<dbReference type="GO" id="GO:0016788">
    <property type="term" value="F:hydrolase activity, acting on ester bonds"/>
    <property type="evidence" value="ECO:0007669"/>
    <property type="project" value="UniProtKB-ARBA"/>
</dbReference>
<dbReference type="PROSITE" id="PS51257">
    <property type="entry name" value="PROKAR_LIPOPROTEIN"/>
    <property type="match status" value="1"/>
</dbReference>